<dbReference type="AlphaFoldDB" id="G5JS12"/>
<keyword evidence="1" id="KW-0812">Transmembrane</keyword>
<evidence type="ECO:0000313" key="2">
    <source>
        <dbReference type="EMBL" id="EHI73471.1"/>
    </source>
</evidence>
<organism evidence="2 3">
    <name type="scientific">Streptococcus criceti HS-6</name>
    <dbReference type="NCBI Taxonomy" id="873449"/>
    <lineage>
        <taxon>Bacteria</taxon>
        <taxon>Bacillati</taxon>
        <taxon>Bacillota</taxon>
        <taxon>Bacilli</taxon>
        <taxon>Lactobacillales</taxon>
        <taxon>Streptococcaceae</taxon>
        <taxon>Streptococcus</taxon>
    </lineage>
</organism>
<keyword evidence="1" id="KW-1133">Transmembrane helix</keyword>
<reference evidence="2" key="1">
    <citation type="submission" date="2011-07" db="EMBL/GenBank/DDBJ databases">
        <authorList>
            <person name="Stanhope M.J."/>
            <person name="Durkin A.S."/>
            <person name="Hostetler J."/>
            <person name="Kim M."/>
            <person name="Radune D."/>
            <person name="Singh I."/>
            <person name="Town C.D."/>
        </authorList>
    </citation>
    <scope>NUCLEOTIDE SEQUENCE [LARGE SCALE GENOMIC DNA]</scope>
    <source>
        <strain evidence="2">HS-6</strain>
    </source>
</reference>
<accession>G5JS12</accession>
<sequence>MISLKYLIPFILLLMLGIFSYFVIRPMEKGRTKQILAWISFIILIVLSIYTTFFA</sequence>
<protein>
    <submittedName>
        <fullName evidence="2">Uncharacterized protein</fullName>
    </submittedName>
</protein>
<comment type="caution">
    <text evidence="2">The sequence shown here is derived from an EMBL/GenBank/DDBJ whole genome shotgun (WGS) entry which is preliminary data.</text>
</comment>
<keyword evidence="1" id="KW-0472">Membrane</keyword>
<feature type="transmembrane region" description="Helical" evidence="1">
    <location>
        <begin position="6"/>
        <end position="24"/>
    </location>
</feature>
<proteinExistence type="predicted"/>
<dbReference type="EMBL" id="AEUV02000002">
    <property type="protein sequence ID" value="EHI73471.1"/>
    <property type="molecule type" value="Genomic_DNA"/>
</dbReference>
<name>G5JS12_STRCG</name>
<gene>
    <name evidence="2" type="ORF">STRCR_2092</name>
</gene>
<dbReference type="Proteomes" id="UP000004322">
    <property type="component" value="Unassembled WGS sequence"/>
</dbReference>
<feature type="transmembrane region" description="Helical" evidence="1">
    <location>
        <begin position="36"/>
        <end position="54"/>
    </location>
</feature>
<evidence type="ECO:0000313" key="3">
    <source>
        <dbReference type="Proteomes" id="UP000004322"/>
    </source>
</evidence>
<keyword evidence="3" id="KW-1185">Reference proteome</keyword>
<evidence type="ECO:0000256" key="1">
    <source>
        <dbReference type="SAM" id="Phobius"/>
    </source>
</evidence>